<evidence type="ECO:0000256" key="4">
    <source>
        <dbReference type="ARBA" id="ARBA00022989"/>
    </source>
</evidence>
<feature type="compositionally biased region" description="Gly residues" evidence="9">
    <location>
        <begin position="38"/>
        <end position="59"/>
    </location>
</feature>
<feature type="domain" description="Potassium channel" evidence="11">
    <location>
        <begin position="377"/>
        <end position="448"/>
    </location>
</feature>
<evidence type="ECO:0000256" key="9">
    <source>
        <dbReference type="SAM" id="MobiDB-lite"/>
    </source>
</evidence>
<keyword evidence="5 8" id="KW-0406">Ion transport</keyword>
<feature type="region of interest" description="Disordered" evidence="9">
    <location>
        <begin position="279"/>
        <end position="325"/>
    </location>
</feature>
<evidence type="ECO:0000256" key="10">
    <source>
        <dbReference type="SAM" id="Phobius"/>
    </source>
</evidence>
<evidence type="ECO:0000313" key="12">
    <source>
        <dbReference type="EMBL" id="BFG02974.1"/>
    </source>
</evidence>
<feature type="compositionally biased region" description="Basic and acidic residues" evidence="9">
    <location>
        <begin position="348"/>
        <end position="361"/>
    </location>
</feature>
<protein>
    <submittedName>
        <fullName evidence="12">TWiK family of potassium channels protein 7</fullName>
    </submittedName>
</protein>
<keyword evidence="6 10" id="KW-0472">Membrane</keyword>
<evidence type="ECO:0000256" key="3">
    <source>
        <dbReference type="ARBA" id="ARBA00022692"/>
    </source>
</evidence>
<dbReference type="Pfam" id="PF07885">
    <property type="entry name" value="Ion_trans_2"/>
    <property type="match status" value="2"/>
</dbReference>
<evidence type="ECO:0000256" key="7">
    <source>
        <dbReference type="ARBA" id="ARBA00023303"/>
    </source>
</evidence>
<evidence type="ECO:0000256" key="8">
    <source>
        <dbReference type="RuleBase" id="RU003857"/>
    </source>
</evidence>
<feature type="transmembrane region" description="Helical" evidence="10">
    <location>
        <begin position="367"/>
        <end position="389"/>
    </location>
</feature>
<feature type="compositionally biased region" description="Basic residues" evidence="9">
    <location>
        <begin position="309"/>
        <end position="319"/>
    </location>
</feature>
<dbReference type="GO" id="GO:0005886">
    <property type="term" value="C:plasma membrane"/>
    <property type="evidence" value="ECO:0007669"/>
    <property type="project" value="TreeGrafter"/>
</dbReference>
<feature type="transmembrane region" description="Helical" evidence="10">
    <location>
        <begin position="423"/>
        <end position="445"/>
    </location>
</feature>
<keyword evidence="4 10" id="KW-1133">Transmembrane helix</keyword>
<dbReference type="InterPro" id="IPR013099">
    <property type="entry name" value="K_chnl_dom"/>
</dbReference>
<dbReference type="Proteomes" id="UP001500889">
    <property type="component" value="Chromosome A"/>
</dbReference>
<evidence type="ECO:0000256" key="1">
    <source>
        <dbReference type="ARBA" id="ARBA00004141"/>
    </source>
</evidence>
<feature type="region of interest" description="Disordered" evidence="9">
    <location>
        <begin position="1"/>
        <end position="23"/>
    </location>
</feature>
<comment type="subcellular location">
    <subcellularLocation>
        <location evidence="1">Membrane</location>
        <topology evidence="1">Multi-pass membrane protein</topology>
    </subcellularLocation>
</comment>
<keyword evidence="2 8" id="KW-0813">Transport</keyword>
<gene>
    <name evidence="12" type="ORF">DMAD_02335</name>
</gene>
<dbReference type="GO" id="GO:0030322">
    <property type="term" value="P:stabilization of membrane potential"/>
    <property type="evidence" value="ECO:0007669"/>
    <property type="project" value="TreeGrafter"/>
</dbReference>
<dbReference type="AlphaFoldDB" id="A0AAU9G4E3"/>
<feature type="region of interest" description="Disordered" evidence="9">
    <location>
        <begin position="38"/>
        <end position="77"/>
    </location>
</feature>
<evidence type="ECO:0000256" key="2">
    <source>
        <dbReference type="ARBA" id="ARBA00022448"/>
    </source>
</evidence>
<dbReference type="Gene3D" id="1.10.287.70">
    <property type="match status" value="1"/>
</dbReference>
<proteinExistence type="inferred from homology"/>
<reference evidence="12 13" key="1">
    <citation type="submission" date="2024-02" db="EMBL/GenBank/DDBJ databases">
        <title>A chromosome-level genome assembly of Drosophila madeirensis, a fruit fly species endemic to Madeira island.</title>
        <authorList>
            <person name="Tomihara K."/>
            <person name="Llopart A."/>
            <person name="Yamamoto D."/>
        </authorList>
    </citation>
    <scope>NUCLEOTIDE SEQUENCE [LARGE SCALE GENOMIC DNA]</scope>
    <source>
        <strain evidence="12 13">RF1</strain>
    </source>
</reference>
<dbReference type="PRINTS" id="PR01333">
    <property type="entry name" value="2POREKCHANEL"/>
</dbReference>
<dbReference type="GO" id="GO:0022841">
    <property type="term" value="F:potassium ion leak channel activity"/>
    <property type="evidence" value="ECO:0007669"/>
    <property type="project" value="TreeGrafter"/>
</dbReference>
<dbReference type="PANTHER" id="PTHR11003:SF325">
    <property type="entry name" value="POTASSIUM CHANNEL DOMAIN-CONTAINING PROTEIN"/>
    <property type="match status" value="1"/>
</dbReference>
<accession>A0AAU9G4E3</accession>
<feature type="transmembrane region" description="Helical" evidence="10">
    <location>
        <begin position="401"/>
        <end position="417"/>
    </location>
</feature>
<dbReference type="GO" id="GO:0015271">
    <property type="term" value="F:outward rectifier potassium channel activity"/>
    <property type="evidence" value="ECO:0007669"/>
    <property type="project" value="TreeGrafter"/>
</dbReference>
<feature type="compositionally biased region" description="Gly residues" evidence="9">
    <location>
        <begin position="296"/>
        <end position="305"/>
    </location>
</feature>
<feature type="transmembrane region" description="Helical" evidence="10">
    <location>
        <begin position="242"/>
        <end position="261"/>
    </location>
</feature>
<evidence type="ECO:0000256" key="6">
    <source>
        <dbReference type="ARBA" id="ARBA00023136"/>
    </source>
</evidence>
<feature type="transmembrane region" description="Helical" evidence="10">
    <location>
        <begin position="99"/>
        <end position="120"/>
    </location>
</feature>
<dbReference type="InterPro" id="IPR003280">
    <property type="entry name" value="2pore_dom_K_chnl"/>
</dbReference>
<feature type="region of interest" description="Disordered" evidence="9">
    <location>
        <begin position="337"/>
        <end position="366"/>
    </location>
</feature>
<keyword evidence="13" id="KW-1185">Reference proteome</keyword>
<feature type="transmembrane region" description="Helical" evidence="10">
    <location>
        <begin position="212"/>
        <end position="230"/>
    </location>
</feature>
<sequence>MAAFLGNDISSGSPGSSGGGLRSGATAAAAATAALNGGGGGGGRGGGRQGGGAANGGTGSASNSGPSSKSEKQDDSEEGGIGILCGCGNRAPKSHCISATGVLLLVLLYTAMGSIIFVTLEGELEDGSAVETAVAASKPYPRTELANAEIRSRTVDRLWSITEDLNILYKENWTRLAAQEVQLFQDTLLRAVRQSKVYPPGGIQLNAPTHKWTYASAFLYSMTLITTIGYGGVSPRTQWGRIAALIYALLGIPIILLYLSAMGDALSTGMRCLFRRQGGERGAAGEGDGGDRDGSGRGSGSGGSNGRKSDKKKGKKSHYHGGAGGGSNMHYGMPQTVYQQQQQQQQQQEKKSSESENEHGSGARGSASVPISICVCVMVCYVTSGAILFHRLQNWSVLESLYFCFTSLGTIGFGELAPRGTLALYMASAYILVGMAVVAMCFNLIQAEIVHWLRKFSVQDHVTPKAEEVTLVSVSVTPKPS</sequence>
<feature type="domain" description="Potassium channel" evidence="11">
    <location>
        <begin position="209"/>
        <end position="267"/>
    </location>
</feature>
<keyword evidence="7 8" id="KW-0407">Ion channel</keyword>
<evidence type="ECO:0000313" key="13">
    <source>
        <dbReference type="Proteomes" id="UP001500889"/>
    </source>
</evidence>
<feature type="compositionally biased region" description="Low complexity" evidence="9">
    <location>
        <begin position="337"/>
        <end position="347"/>
    </location>
</feature>
<comment type="similarity">
    <text evidence="8">Belongs to the two pore domain potassium channel (TC 1.A.1.8) family.</text>
</comment>
<name>A0AAU9G4E3_DROMD</name>
<evidence type="ECO:0000256" key="5">
    <source>
        <dbReference type="ARBA" id="ARBA00023065"/>
    </source>
</evidence>
<keyword evidence="3 8" id="KW-0812">Transmembrane</keyword>
<dbReference type="PANTHER" id="PTHR11003">
    <property type="entry name" value="POTASSIUM CHANNEL, SUBFAMILY K"/>
    <property type="match status" value="1"/>
</dbReference>
<organism evidence="12 13">
    <name type="scientific">Drosophila madeirensis</name>
    <name type="common">Fruit fly</name>
    <dbReference type="NCBI Taxonomy" id="30013"/>
    <lineage>
        <taxon>Eukaryota</taxon>
        <taxon>Metazoa</taxon>
        <taxon>Ecdysozoa</taxon>
        <taxon>Arthropoda</taxon>
        <taxon>Hexapoda</taxon>
        <taxon>Insecta</taxon>
        <taxon>Pterygota</taxon>
        <taxon>Neoptera</taxon>
        <taxon>Endopterygota</taxon>
        <taxon>Diptera</taxon>
        <taxon>Brachycera</taxon>
        <taxon>Muscomorpha</taxon>
        <taxon>Ephydroidea</taxon>
        <taxon>Drosophilidae</taxon>
        <taxon>Drosophila</taxon>
        <taxon>Sophophora</taxon>
    </lineage>
</organism>
<dbReference type="EMBL" id="AP029266">
    <property type="protein sequence ID" value="BFG02974.1"/>
    <property type="molecule type" value="Genomic_DNA"/>
</dbReference>
<evidence type="ECO:0000259" key="11">
    <source>
        <dbReference type="Pfam" id="PF07885"/>
    </source>
</evidence>
<dbReference type="SUPFAM" id="SSF81324">
    <property type="entry name" value="Voltage-gated potassium channels"/>
    <property type="match status" value="2"/>
</dbReference>